<dbReference type="EMBL" id="FRAA01000001">
    <property type="protein sequence ID" value="SHJ78361.1"/>
    <property type="molecule type" value="Genomic_DNA"/>
</dbReference>
<dbReference type="GO" id="GO:0019867">
    <property type="term" value="C:outer membrane"/>
    <property type="evidence" value="ECO:0007669"/>
    <property type="project" value="InterPro"/>
</dbReference>
<gene>
    <name evidence="8" type="ORF">SAMN04488028_1011222</name>
</gene>
<proteinExistence type="predicted"/>
<organism evidence="8 9">
    <name type="scientific">Reichenbachiella agariperforans</name>
    <dbReference type="NCBI Taxonomy" id="156994"/>
    <lineage>
        <taxon>Bacteria</taxon>
        <taxon>Pseudomonadati</taxon>
        <taxon>Bacteroidota</taxon>
        <taxon>Cytophagia</taxon>
        <taxon>Cytophagales</taxon>
        <taxon>Reichenbachiellaceae</taxon>
        <taxon>Reichenbachiella</taxon>
    </lineage>
</organism>
<feature type="domain" description="Bacterial surface antigen (D15)" evidence="7">
    <location>
        <begin position="421"/>
        <end position="749"/>
    </location>
</feature>
<keyword evidence="4" id="KW-0472">Membrane</keyword>
<feature type="coiled-coil region" evidence="6">
    <location>
        <begin position="73"/>
        <end position="116"/>
    </location>
</feature>
<keyword evidence="9" id="KW-1185">Reference proteome</keyword>
<reference evidence="9" key="1">
    <citation type="submission" date="2016-11" db="EMBL/GenBank/DDBJ databases">
        <authorList>
            <person name="Varghese N."/>
            <person name="Submissions S."/>
        </authorList>
    </citation>
    <scope>NUCLEOTIDE SEQUENCE [LARGE SCALE GENOMIC DNA]</scope>
    <source>
        <strain evidence="9">DSM 26134</strain>
    </source>
</reference>
<comment type="subcellular location">
    <subcellularLocation>
        <location evidence="1">Membrane</location>
    </subcellularLocation>
</comment>
<dbReference type="PANTHER" id="PTHR12815:SF47">
    <property type="entry name" value="TRANSLOCATION AND ASSEMBLY MODULE SUBUNIT TAMA"/>
    <property type="match status" value="1"/>
</dbReference>
<keyword evidence="5" id="KW-0998">Cell outer membrane</keyword>
<sequence length="783" mass="90433">MGRRYLEDGEKLLVDQKLVGVKKLNTEEIQSLYANEPNDKILFIPWSPYVDLYQLGKKAYDSSKYEQRKIKFNKKYQQKIEKAIRKEKKKKEKRLREKLSKKIAKQNRNITEGNQAMRLGEPLAIYDSTLEEETVYKIRQYLHSKGYFNAEVRHEKEETFKLVTATYIIERHPPYIIDSIYYQVADSLINELLADQISESTIVKGENYEQNNITNERERINEIMLNNGYYDFSRQYIRFKVDSSSLGDKKVIVGVHVDNPTDQTHHKVFRLDSIIFNTDADITGISSPRQYNEYKGVTYQFYKRRYHEKILDWRHFLYPDSVYSKANTIETQKQLSNLDIFKFININYDTTGGQFIANIFTSPLKKYQTSTETGLSVSQGLPGPFINASIKNRNTFKGLETTELSGRVGFEGLTGATETDKPYSSLDYGANLTLTFPQFIIPVGGNIKSQLGRYNPKTRLAFGLNYNSRIEYLRTNITAAWAYTWQNYEKRRSYVLNLSEVNFIDSNLTNEYREFLEDLEAQGNNLIKSFEPSFVSSTSFTATYNINEYGNKKSTSSYLRYKVETGGNIIQSFDKLSLRSDVEFFKFAKINVDFRRTYPLNSKITLAYRINTGVALPYGDNQTLPYEKFYFAGGSNSVRAWEPRRLGPGSYLPVDSLGVYNNNIEQTGEVLLEGSVEFRHQLFGPIHGAMFIDMGNIWTIREDSSRPGANFEANDFIKEIAVGAGYGVRVDFSFLILRLDAAWKLIEPGRYSQTDSYEGQTFDLPDVPGYQRLVWNLGIGYPF</sequence>
<dbReference type="PANTHER" id="PTHR12815">
    <property type="entry name" value="SORTING AND ASSEMBLY MACHINERY SAMM50 PROTEIN FAMILY MEMBER"/>
    <property type="match status" value="1"/>
</dbReference>
<dbReference type="InterPro" id="IPR039910">
    <property type="entry name" value="D15-like"/>
</dbReference>
<keyword evidence="3" id="KW-0732">Signal</keyword>
<dbReference type="Pfam" id="PF01103">
    <property type="entry name" value="Omp85"/>
    <property type="match status" value="1"/>
</dbReference>
<dbReference type="InterPro" id="IPR000184">
    <property type="entry name" value="Bac_surfAg_D15"/>
</dbReference>
<evidence type="ECO:0000256" key="3">
    <source>
        <dbReference type="ARBA" id="ARBA00022729"/>
    </source>
</evidence>
<dbReference type="Proteomes" id="UP000184474">
    <property type="component" value="Unassembled WGS sequence"/>
</dbReference>
<name>A0A1M6M4I5_REIAG</name>
<evidence type="ECO:0000256" key="6">
    <source>
        <dbReference type="SAM" id="Coils"/>
    </source>
</evidence>
<evidence type="ECO:0000256" key="2">
    <source>
        <dbReference type="ARBA" id="ARBA00022692"/>
    </source>
</evidence>
<dbReference type="AlphaFoldDB" id="A0A1M6M4I5"/>
<keyword evidence="6" id="KW-0175">Coiled coil</keyword>
<keyword evidence="2" id="KW-0812">Transmembrane</keyword>
<evidence type="ECO:0000259" key="7">
    <source>
        <dbReference type="Pfam" id="PF01103"/>
    </source>
</evidence>
<dbReference type="Gene3D" id="2.40.160.50">
    <property type="entry name" value="membrane protein fhac: a member of the omp85/tpsb transporter family"/>
    <property type="match status" value="1"/>
</dbReference>
<accession>A0A1M6M4I5</accession>
<evidence type="ECO:0000256" key="1">
    <source>
        <dbReference type="ARBA" id="ARBA00004370"/>
    </source>
</evidence>
<dbReference type="STRING" id="156994.SAMN04488028_1011222"/>
<evidence type="ECO:0000313" key="8">
    <source>
        <dbReference type="EMBL" id="SHJ78361.1"/>
    </source>
</evidence>
<evidence type="ECO:0000256" key="5">
    <source>
        <dbReference type="ARBA" id="ARBA00023237"/>
    </source>
</evidence>
<evidence type="ECO:0000256" key="4">
    <source>
        <dbReference type="ARBA" id="ARBA00023136"/>
    </source>
</evidence>
<evidence type="ECO:0000313" key="9">
    <source>
        <dbReference type="Proteomes" id="UP000184474"/>
    </source>
</evidence>
<protein>
    <submittedName>
        <fullName evidence="8">Outer membrane protein assembly factor BamA</fullName>
    </submittedName>
</protein>